<proteinExistence type="predicted"/>
<dbReference type="Pfam" id="PF08625">
    <property type="entry name" value="Utp13"/>
    <property type="match status" value="1"/>
</dbReference>
<organism evidence="2 3">
    <name type="scientific">Dibothriocephalus latus</name>
    <name type="common">Fish tapeworm</name>
    <name type="synonym">Diphyllobothrium latum</name>
    <dbReference type="NCBI Taxonomy" id="60516"/>
    <lineage>
        <taxon>Eukaryota</taxon>
        <taxon>Metazoa</taxon>
        <taxon>Spiralia</taxon>
        <taxon>Lophotrochozoa</taxon>
        <taxon>Platyhelminthes</taxon>
        <taxon>Cestoda</taxon>
        <taxon>Eucestoda</taxon>
        <taxon>Diphyllobothriidea</taxon>
        <taxon>Diphyllobothriidae</taxon>
        <taxon>Dibothriocephalus</taxon>
    </lineage>
</organism>
<dbReference type="GO" id="GO:0032040">
    <property type="term" value="C:small-subunit processome"/>
    <property type="evidence" value="ECO:0007669"/>
    <property type="project" value="InterPro"/>
</dbReference>
<dbReference type="GO" id="GO:0006364">
    <property type="term" value="P:rRNA processing"/>
    <property type="evidence" value="ECO:0007669"/>
    <property type="project" value="InterPro"/>
</dbReference>
<evidence type="ECO:0000313" key="3">
    <source>
        <dbReference type="Proteomes" id="UP000281553"/>
    </source>
</evidence>
<evidence type="ECO:0000313" key="2">
    <source>
        <dbReference type="EMBL" id="VDN08962.1"/>
    </source>
</evidence>
<dbReference type="AlphaFoldDB" id="A0A3P7NKU5"/>
<dbReference type="EMBL" id="UYRU01046123">
    <property type="protein sequence ID" value="VDN08962.1"/>
    <property type="molecule type" value="Genomic_DNA"/>
</dbReference>
<keyword evidence="3" id="KW-1185">Reference proteome</keyword>
<name>A0A3P7NKU5_DIBLA</name>
<protein>
    <recommendedName>
        <fullName evidence="1">U3 small nucleolar RNA-associated protein 13 C-terminal domain-containing protein</fullName>
    </recommendedName>
</protein>
<dbReference type="Proteomes" id="UP000281553">
    <property type="component" value="Unassembled WGS sequence"/>
</dbReference>
<feature type="domain" description="U3 small nucleolar RNA-associated protein 13 C-terminal" evidence="1">
    <location>
        <begin position="104"/>
        <end position="157"/>
    </location>
</feature>
<dbReference type="InterPro" id="IPR013934">
    <property type="entry name" value="Utp13_C"/>
</dbReference>
<dbReference type="OrthoDB" id="5414888at2759"/>
<reference evidence="2 3" key="1">
    <citation type="submission" date="2018-11" db="EMBL/GenBank/DDBJ databases">
        <authorList>
            <consortium name="Pathogen Informatics"/>
        </authorList>
    </citation>
    <scope>NUCLEOTIDE SEQUENCE [LARGE SCALE GENOMIC DNA]</scope>
</reference>
<accession>A0A3P7NKU5</accession>
<gene>
    <name evidence="2" type="ORF">DILT_LOCUS4793</name>
</gene>
<evidence type="ECO:0000259" key="1">
    <source>
        <dbReference type="Pfam" id="PF08625"/>
    </source>
</evidence>
<sequence>MLVSFIAAEKSKAHDCYDYASVQDYSYPLFQVLSNLQRESILTTAMSSTGYFNANRSPSCDAYPPRSRLCTQICAAPPLFFHFPCLLEPIVGSQPQQAPSDELPQRLLKYAVNWNTRARTCLIAQRVLNWIVMHWAPEKLLTWPDMAKTIEAMVPYTGTFTFSLSACISFLSIPHDFLSYCIRKVESNNFHSCINPCHP</sequence>